<protein>
    <recommendedName>
        <fullName evidence="3">DUF7725 domain-containing protein</fullName>
    </recommendedName>
</protein>
<feature type="compositionally biased region" description="Polar residues" evidence="2">
    <location>
        <begin position="429"/>
        <end position="456"/>
    </location>
</feature>
<gene>
    <name evidence="4" type="ORF">LITE_LOCUS9588</name>
</gene>
<feature type="domain" description="DUF7725" evidence="3">
    <location>
        <begin position="620"/>
        <end position="690"/>
    </location>
</feature>
<feature type="coiled-coil region" evidence="1">
    <location>
        <begin position="80"/>
        <end position="232"/>
    </location>
</feature>
<feature type="region of interest" description="Disordered" evidence="2">
    <location>
        <begin position="1"/>
        <end position="46"/>
    </location>
</feature>
<dbReference type="InterPro" id="IPR056142">
    <property type="entry name" value="DUF7725"/>
</dbReference>
<feature type="compositionally biased region" description="Low complexity" evidence="2">
    <location>
        <begin position="332"/>
        <end position="359"/>
    </location>
</feature>
<dbReference type="AlphaFoldDB" id="A0AAV0IJB4"/>
<feature type="compositionally biased region" description="Basic and acidic residues" evidence="2">
    <location>
        <begin position="21"/>
        <end position="33"/>
    </location>
</feature>
<evidence type="ECO:0000256" key="2">
    <source>
        <dbReference type="SAM" id="MobiDB-lite"/>
    </source>
</evidence>
<feature type="region of interest" description="Disordered" evidence="2">
    <location>
        <begin position="429"/>
        <end position="461"/>
    </location>
</feature>
<feature type="compositionally biased region" description="Polar residues" evidence="2">
    <location>
        <begin position="780"/>
        <end position="798"/>
    </location>
</feature>
<feature type="region of interest" description="Disordered" evidence="2">
    <location>
        <begin position="303"/>
        <end position="359"/>
    </location>
</feature>
<dbReference type="PANTHER" id="PTHR35766:SF1">
    <property type="entry name" value="OS08G0543600 PROTEIN"/>
    <property type="match status" value="1"/>
</dbReference>
<accession>A0AAV0IJB4</accession>
<keyword evidence="1" id="KW-0175">Coiled coil</keyword>
<dbReference type="PANTHER" id="PTHR35766">
    <property type="entry name" value="OS08G0543600 PROTEIN"/>
    <property type="match status" value="1"/>
</dbReference>
<name>A0AAV0IJB4_9ROSI</name>
<keyword evidence="5" id="KW-1185">Reference proteome</keyword>
<evidence type="ECO:0000313" key="4">
    <source>
        <dbReference type="EMBL" id="CAI0397557.1"/>
    </source>
</evidence>
<feature type="region of interest" description="Disordered" evidence="2">
    <location>
        <begin position="770"/>
        <end position="809"/>
    </location>
</feature>
<comment type="caution">
    <text evidence="4">The sequence shown here is derived from an EMBL/GenBank/DDBJ whole genome shotgun (WGS) entry which is preliminary data.</text>
</comment>
<proteinExistence type="predicted"/>
<dbReference type="EMBL" id="CAMGYJ010000004">
    <property type="protein sequence ID" value="CAI0397557.1"/>
    <property type="molecule type" value="Genomic_DNA"/>
</dbReference>
<evidence type="ECO:0000259" key="3">
    <source>
        <dbReference type="Pfam" id="PF24851"/>
    </source>
</evidence>
<feature type="compositionally biased region" description="Polar residues" evidence="2">
    <location>
        <begin position="310"/>
        <end position="331"/>
    </location>
</feature>
<evidence type="ECO:0000256" key="1">
    <source>
        <dbReference type="SAM" id="Coils"/>
    </source>
</evidence>
<dbReference type="Pfam" id="PF24851">
    <property type="entry name" value="DUF7725"/>
    <property type="match status" value="1"/>
</dbReference>
<dbReference type="Proteomes" id="UP001154282">
    <property type="component" value="Unassembled WGS sequence"/>
</dbReference>
<evidence type="ECO:0000313" key="5">
    <source>
        <dbReference type="Proteomes" id="UP001154282"/>
    </source>
</evidence>
<reference evidence="4" key="1">
    <citation type="submission" date="2022-08" db="EMBL/GenBank/DDBJ databases">
        <authorList>
            <person name="Gutierrez-Valencia J."/>
        </authorList>
    </citation>
    <scope>NUCLEOTIDE SEQUENCE</scope>
</reference>
<sequence>MEAAAGVAASRGGSLPMSSSSRKEWRAVSDHHSARNPSDEELERSKLGQYDERTIIKVQHGREPVDVDFCSINVDGSLDNDILRQRVHSFARQREELQQMEIELRAQMIARSEILEIQNSFDAQIKEREDSSAQLQEKLHEREQAIHDLERRIEEMNRELHAVKLDNEAAWAKEDLLREQNKELATFRRERDHSEAEKAQHMQQLHEFQEHIQDKERQILELQEQRRVDQETIYLKDEQLKVWIARVQEMDALQSNLQAELRERIEQYNQLWLGCQRQFIEMERLHVYTIQQLQVELADRTGSYPDESRLSQTNSKDSAKLGQTSGNQLVVNGSGASNANNGAHSNGSADSVSSFASSGNAANQTNNVAGMPISSSSLLGMPTYIPPGQMTALHPFILHQQGIPQSMPSHVHPSQVGHFHSVPAMSSLPQWQAQQAATEASHISTQDQLTPSQSEQNLDRSETKYYDMSVNGQGYRSDYLDVHINQGAHPDSVISSSSVDQQVLESIDRSYLVGNQPDQNLQHISVQFSEALRLNSLEQKIEPQEQNVVSLANDGLQRQIVSEEQQSSAVGVSLPEASVQSASLTETVISNGPGTTVPEAFTPTGQANIATAGKALEPPLIDERSLLACIVRTIPAGGRIRINSTLPNRLGKMLAPLHWHDYKKKYGKLDDFVAGHPELFLIEGEYIQLREGAQEMIAATAAVAKVAAAAAASSTPYSSFSTMSLTPMAQSHRAKKFPSTDSNHLNGVSFGATGGMSNVKILSKLKDNSQETNAGADLSGSGQSKVSSHARPNSSFVGKQQGRYRLESL</sequence>
<feature type="compositionally biased region" description="Low complexity" evidence="2">
    <location>
        <begin position="1"/>
        <end position="20"/>
    </location>
</feature>
<organism evidence="4 5">
    <name type="scientific">Linum tenue</name>
    <dbReference type="NCBI Taxonomy" id="586396"/>
    <lineage>
        <taxon>Eukaryota</taxon>
        <taxon>Viridiplantae</taxon>
        <taxon>Streptophyta</taxon>
        <taxon>Embryophyta</taxon>
        <taxon>Tracheophyta</taxon>
        <taxon>Spermatophyta</taxon>
        <taxon>Magnoliopsida</taxon>
        <taxon>eudicotyledons</taxon>
        <taxon>Gunneridae</taxon>
        <taxon>Pentapetalae</taxon>
        <taxon>rosids</taxon>
        <taxon>fabids</taxon>
        <taxon>Malpighiales</taxon>
        <taxon>Linaceae</taxon>
        <taxon>Linum</taxon>
    </lineage>
</organism>